<dbReference type="Pfam" id="PF11062">
    <property type="entry name" value="DUF2863"/>
    <property type="match status" value="1"/>
</dbReference>
<dbReference type="InterPro" id="IPR021292">
    <property type="entry name" value="DUF2863"/>
</dbReference>
<name>A0ABQ3GYQ2_9NEIS</name>
<dbReference type="Proteomes" id="UP000604737">
    <property type="component" value="Unassembled WGS sequence"/>
</dbReference>
<evidence type="ECO:0000313" key="2">
    <source>
        <dbReference type="Proteomes" id="UP000604737"/>
    </source>
</evidence>
<keyword evidence="2" id="KW-1185">Reference proteome</keyword>
<comment type="caution">
    <text evidence="1">The sequence shown here is derived from an EMBL/GenBank/DDBJ whole genome shotgun (WGS) entry which is preliminary data.</text>
</comment>
<reference evidence="2" key="1">
    <citation type="journal article" date="2019" name="Int. J. Syst. Evol. Microbiol.">
        <title>The Global Catalogue of Microorganisms (GCM) 10K type strain sequencing project: providing services to taxonomists for standard genome sequencing and annotation.</title>
        <authorList>
            <consortium name="The Broad Institute Genomics Platform"/>
            <consortium name="The Broad Institute Genome Sequencing Center for Infectious Disease"/>
            <person name="Wu L."/>
            <person name="Ma J."/>
        </authorList>
    </citation>
    <scope>NUCLEOTIDE SEQUENCE [LARGE SCALE GENOMIC DNA]</scope>
    <source>
        <strain evidence="2">KCTC 23701</strain>
    </source>
</reference>
<sequence length="395" mass="43622">MLKRYRPSRRGRSPADAADLLRLADGLAHATSRLEDVFWEKQLAERLERLIGDGEEDALNQALDAASESEEGETYNVLADAIEGACESLRIERDGVSWDVLLFAAPALAWSRWQIGAGHLSDSQLQNLRVQLGAHVFSRIAKIALTDYLFSPDQLPRGYVPTAELAQALGDAAFSREALKLDTTQLPDTKQFLSDTRYLLGAVVVPAGAAIFRWQEDDGDRAEALKQWQQQGGAALQPVLAGATFELLLPGAYHTAWRNADRASRAYSLRATLAYLVLTLNLEPKHFQASIAPFSSRQLEEYRVGFSKLGDDQVLHGIIWPLLDGEDETSDCVGEIEALLKEIGIGDIRVHEHDFPLDYCDDCGTPLYPNADGELLHPEVPEEADQNDGAPRQLH</sequence>
<evidence type="ECO:0008006" key="3">
    <source>
        <dbReference type="Google" id="ProtNLM"/>
    </source>
</evidence>
<protein>
    <recommendedName>
        <fullName evidence="3">DUF2863 family protein</fullName>
    </recommendedName>
</protein>
<organism evidence="1 2">
    <name type="scientific">Jeongeupia chitinilytica</name>
    <dbReference type="NCBI Taxonomy" id="1041641"/>
    <lineage>
        <taxon>Bacteria</taxon>
        <taxon>Pseudomonadati</taxon>
        <taxon>Pseudomonadota</taxon>
        <taxon>Betaproteobacteria</taxon>
        <taxon>Neisseriales</taxon>
        <taxon>Chitinibacteraceae</taxon>
        <taxon>Jeongeupia</taxon>
    </lineage>
</organism>
<dbReference type="RefSeq" id="WP_189459074.1">
    <property type="nucleotide sequence ID" value="NZ_BMYO01000002.1"/>
</dbReference>
<evidence type="ECO:0000313" key="1">
    <source>
        <dbReference type="EMBL" id="GHD59143.1"/>
    </source>
</evidence>
<accession>A0ABQ3GYQ2</accession>
<proteinExistence type="predicted"/>
<dbReference type="EMBL" id="BMYO01000002">
    <property type="protein sequence ID" value="GHD59143.1"/>
    <property type="molecule type" value="Genomic_DNA"/>
</dbReference>
<gene>
    <name evidence="1" type="ORF">GCM10007350_10160</name>
</gene>